<accession>A0ABY2I627</accession>
<evidence type="ECO:0000313" key="1">
    <source>
        <dbReference type="EMBL" id="TFB81609.1"/>
    </source>
</evidence>
<dbReference type="Proteomes" id="UP000298252">
    <property type="component" value="Unassembled WGS sequence"/>
</dbReference>
<comment type="caution">
    <text evidence="1">The sequence shown here is derived from an EMBL/GenBank/DDBJ whole genome shotgun (WGS) entry which is preliminary data.</text>
</comment>
<gene>
    <name evidence="1" type="ORF">E3O21_02010</name>
</gene>
<dbReference type="EMBL" id="SOFD01000005">
    <property type="protein sequence ID" value="TFB81609.1"/>
    <property type="molecule type" value="Genomic_DNA"/>
</dbReference>
<reference evidence="1 2" key="1">
    <citation type="submission" date="2019-03" db="EMBL/GenBank/DDBJ databases">
        <title>Genomics of glacier-inhabiting Cryobacterium strains.</title>
        <authorList>
            <person name="Liu Q."/>
            <person name="Xin Y.-H."/>
        </authorList>
    </citation>
    <scope>NUCLEOTIDE SEQUENCE [LARGE SCALE GENOMIC DNA]</scope>
    <source>
        <strain evidence="1 2">Hh8</strain>
    </source>
</reference>
<organism evidence="1 2">
    <name type="scientific">Cryobacterium flavum</name>
    <dbReference type="NCBI Taxonomy" id="1424659"/>
    <lineage>
        <taxon>Bacteria</taxon>
        <taxon>Bacillati</taxon>
        <taxon>Actinomycetota</taxon>
        <taxon>Actinomycetes</taxon>
        <taxon>Micrococcales</taxon>
        <taxon>Microbacteriaceae</taxon>
        <taxon>Cryobacterium</taxon>
    </lineage>
</organism>
<name>A0ABY2I627_9MICO</name>
<evidence type="ECO:0000313" key="2">
    <source>
        <dbReference type="Proteomes" id="UP000298252"/>
    </source>
</evidence>
<protein>
    <submittedName>
        <fullName evidence="1">Uncharacterized protein</fullName>
    </submittedName>
</protein>
<keyword evidence="2" id="KW-1185">Reference proteome</keyword>
<sequence length="67" mass="7145">MLGLLRDDRRSGTALTVLDRCRIRWGELVAVTGLAPGDPLTSSTGHWCCSTLAGASATASEIFWVPK</sequence>
<proteinExistence type="predicted"/>